<evidence type="ECO:0000256" key="3">
    <source>
        <dbReference type="ARBA" id="ARBA00038493"/>
    </source>
</evidence>
<evidence type="ECO:0000313" key="6">
    <source>
        <dbReference type="Proteomes" id="UP000635902"/>
    </source>
</evidence>
<sequence>MTKVLIAITAADHWTLKDGTKHPTGFWAEEFVVPHDIFAEAGYDITVATPGGKAPVVDKLSLKVMGGVLPGTIKKMKERLEALKPVLDKPADLHEMDAADFDIVFYPGGHGPMEDLAIDEKSGKILVDQLASGGQLGVLCHSPAAVLATLDEQGNTPFSGRELTGLSNVEERINPFGWKAKWYLEDKLKEAGLRYSKGFPLRPYVVVDGNLYSGQNPQSSKALAEKMVADHR</sequence>
<comment type="caution">
    <text evidence="5">The sequence shown here is derived from an EMBL/GenBank/DDBJ whole genome shotgun (WGS) entry which is preliminary data.</text>
</comment>
<organism evidence="5 6">
    <name type="scientific">Corynebacterium suicordis DSM 45110</name>
    <dbReference type="NCBI Taxonomy" id="1121369"/>
    <lineage>
        <taxon>Bacteria</taxon>
        <taxon>Bacillati</taxon>
        <taxon>Actinomycetota</taxon>
        <taxon>Actinomycetes</taxon>
        <taxon>Mycobacteriales</taxon>
        <taxon>Corynebacteriaceae</taxon>
        <taxon>Corynebacterium</taxon>
    </lineage>
</organism>
<evidence type="ECO:0000256" key="2">
    <source>
        <dbReference type="ARBA" id="ARBA00023239"/>
    </source>
</evidence>
<evidence type="ECO:0000256" key="1">
    <source>
        <dbReference type="ARBA" id="ARBA00023016"/>
    </source>
</evidence>
<dbReference type="InterPro" id="IPR029062">
    <property type="entry name" value="Class_I_gatase-like"/>
</dbReference>
<dbReference type="Proteomes" id="UP000635902">
    <property type="component" value="Unassembled WGS sequence"/>
</dbReference>
<protein>
    <submittedName>
        <fullName evidence="5">Type 1 glutamine amidotransferase domain-containing protein</fullName>
    </submittedName>
</protein>
<dbReference type="Pfam" id="PF01965">
    <property type="entry name" value="DJ-1_PfpI"/>
    <property type="match status" value="1"/>
</dbReference>
<dbReference type="PANTHER" id="PTHR48094">
    <property type="entry name" value="PROTEIN/NUCLEIC ACID DEGLYCASE DJ-1-RELATED"/>
    <property type="match status" value="1"/>
</dbReference>
<comment type="similarity">
    <text evidence="3">Belongs to the peptidase C56 family. HSP31-like subfamily.</text>
</comment>
<evidence type="ECO:0000313" key="5">
    <source>
        <dbReference type="EMBL" id="MBF4553651.1"/>
    </source>
</evidence>
<keyword evidence="1" id="KW-0346">Stress response</keyword>
<dbReference type="SUPFAM" id="SSF52317">
    <property type="entry name" value="Class I glutamine amidotransferase-like"/>
    <property type="match status" value="1"/>
</dbReference>
<feature type="domain" description="DJ-1/PfpI" evidence="4">
    <location>
        <begin position="28"/>
        <end position="229"/>
    </location>
</feature>
<proteinExistence type="inferred from homology"/>
<dbReference type="RefSeq" id="WP_194556428.1">
    <property type="nucleotide sequence ID" value="NZ_JADKMY010000001.1"/>
</dbReference>
<keyword evidence="5" id="KW-0315">Glutamine amidotransferase</keyword>
<keyword evidence="2" id="KW-0456">Lyase</keyword>
<gene>
    <name evidence="5" type="ORF">IRY30_06095</name>
</gene>
<dbReference type="InterPro" id="IPR002818">
    <property type="entry name" value="DJ-1/PfpI"/>
</dbReference>
<accession>A0ABR9ZJM9</accession>
<keyword evidence="6" id="KW-1185">Reference proteome</keyword>
<evidence type="ECO:0000259" key="4">
    <source>
        <dbReference type="Pfam" id="PF01965"/>
    </source>
</evidence>
<dbReference type="EMBL" id="JADKMY010000001">
    <property type="protein sequence ID" value="MBF4553651.1"/>
    <property type="molecule type" value="Genomic_DNA"/>
</dbReference>
<dbReference type="InterPro" id="IPR050325">
    <property type="entry name" value="Prot/Nucl_acid_deglycase"/>
</dbReference>
<dbReference type="CDD" id="cd03141">
    <property type="entry name" value="GATase1_Hsp31_like"/>
    <property type="match status" value="1"/>
</dbReference>
<dbReference type="PANTHER" id="PTHR48094:SF11">
    <property type="entry name" value="GLUTATHIONE-INDEPENDENT GLYOXALASE HSP31-RELATED"/>
    <property type="match status" value="1"/>
</dbReference>
<name>A0ABR9ZJM9_9CORY</name>
<dbReference type="Gene3D" id="3.40.50.880">
    <property type="match status" value="1"/>
</dbReference>
<reference evidence="5 6" key="1">
    <citation type="submission" date="2020-10" db="EMBL/GenBank/DDBJ databases">
        <title>Novel species in genus Corynebacterium.</title>
        <authorList>
            <person name="Zhang G."/>
        </authorList>
    </citation>
    <scope>NUCLEOTIDE SEQUENCE [LARGE SCALE GENOMIC DNA]</scope>
    <source>
        <strain evidence="5 6">DSM 45110</strain>
    </source>
</reference>